<dbReference type="GO" id="GO:0016740">
    <property type="term" value="F:transferase activity"/>
    <property type="evidence" value="ECO:0007669"/>
    <property type="project" value="UniProtKB-KW"/>
</dbReference>
<dbReference type="Proteomes" id="UP000248975">
    <property type="component" value="Unassembled WGS sequence"/>
</dbReference>
<dbReference type="GO" id="GO:0044010">
    <property type="term" value="P:single-species biofilm formation"/>
    <property type="evidence" value="ECO:0007669"/>
    <property type="project" value="TreeGrafter"/>
</dbReference>
<sequence length="330" mass="37816">MTTVPASGIAVIIPFYNGSAFLERSLASVLDQSLQADEIIVVNDGSRPEETEWLHKHCEKRGVAVLDKENGGQGSARNAGVAAAKSPYICFLDQDDFFLEHHNRILRDAVPADDQRFGWVYADLYQADAAGQVYKTETVKDRAHHPKKFLVKMLVEDMHILPSAALIDRAAFEAVGGFDTQFRGYEDDDLFTRLFRAGYTNIFVDRAVTVWCVNEGSTSFGIHMARSRLRYCLKLTRALPDVRDLNYMFMRDCIVPRFGKQILRDARRAQRPDHKFYDYRDEIYETAKECFSLMVGNKHVTWGQRRSLKGRWFIVRARRFGLLQALMGRT</sequence>
<name>A0A2W5S7T9_CERSP</name>
<dbReference type="Pfam" id="PF02709">
    <property type="entry name" value="Glyco_transf_7C"/>
    <property type="match status" value="1"/>
</dbReference>
<proteinExistence type="predicted"/>
<feature type="domain" description="Glycosyltransferase 2-like" evidence="2">
    <location>
        <begin position="11"/>
        <end position="103"/>
    </location>
</feature>
<dbReference type="CDD" id="cd00761">
    <property type="entry name" value="Glyco_tranf_GTA_type"/>
    <property type="match status" value="1"/>
</dbReference>
<dbReference type="InterPro" id="IPR050834">
    <property type="entry name" value="Glycosyltransf_2"/>
</dbReference>
<dbReference type="AlphaFoldDB" id="A0A2W5S7T9"/>
<dbReference type="Gene3D" id="3.90.550.10">
    <property type="entry name" value="Spore Coat Polysaccharide Biosynthesis Protein SpsA, Chain A"/>
    <property type="match status" value="1"/>
</dbReference>
<protein>
    <submittedName>
        <fullName evidence="4">Glycosyltransferase family 2 protein</fullName>
    </submittedName>
</protein>
<dbReference type="PANTHER" id="PTHR43685">
    <property type="entry name" value="GLYCOSYLTRANSFERASE"/>
    <property type="match status" value="1"/>
</dbReference>
<evidence type="ECO:0000259" key="3">
    <source>
        <dbReference type="Pfam" id="PF02709"/>
    </source>
</evidence>
<dbReference type="InterPro" id="IPR001173">
    <property type="entry name" value="Glyco_trans_2-like"/>
</dbReference>
<dbReference type="Pfam" id="PF00535">
    <property type="entry name" value="Glycos_transf_2"/>
    <property type="match status" value="1"/>
</dbReference>
<feature type="domain" description="Galactosyltransferase C-terminal" evidence="3">
    <location>
        <begin position="166"/>
        <end position="201"/>
    </location>
</feature>
<dbReference type="InterPro" id="IPR027791">
    <property type="entry name" value="Galactosyl_T_C"/>
</dbReference>
<evidence type="ECO:0000259" key="2">
    <source>
        <dbReference type="Pfam" id="PF00535"/>
    </source>
</evidence>
<comment type="caution">
    <text evidence="4">The sequence shown here is derived from an EMBL/GenBank/DDBJ whole genome shotgun (WGS) entry which is preliminary data.</text>
</comment>
<evidence type="ECO:0000256" key="1">
    <source>
        <dbReference type="ARBA" id="ARBA00022679"/>
    </source>
</evidence>
<evidence type="ECO:0000313" key="5">
    <source>
        <dbReference type="Proteomes" id="UP000248975"/>
    </source>
</evidence>
<keyword evidence="1 4" id="KW-0808">Transferase</keyword>
<evidence type="ECO:0000313" key="4">
    <source>
        <dbReference type="EMBL" id="PZQ97042.1"/>
    </source>
</evidence>
<accession>A0A2W5S7T9</accession>
<organism evidence="4 5">
    <name type="scientific">Cereibacter sphaeroides</name>
    <name type="common">Rhodobacter sphaeroides</name>
    <dbReference type="NCBI Taxonomy" id="1063"/>
    <lineage>
        <taxon>Bacteria</taxon>
        <taxon>Pseudomonadati</taxon>
        <taxon>Pseudomonadota</taxon>
        <taxon>Alphaproteobacteria</taxon>
        <taxon>Rhodobacterales</taxon>
        <taxon>Paracoccaceae</taxon>
        <taxon>Cereibacter</taxon>
    </lineage>
</organism>
<dbReference type="PANTHER" id="PTHR43685:SF2">
    <property type="entry name" value="GLYCOSYLTRANSFERASE 2-LIKE DOMAIN-CONTAINING PROTEIN"/>
    <property type="match status" value="1"/>
</dbReference>
<dbReference type="SUPFAM" id="SSF53448">
    <property type="entry name" value="Nucleotide-diphospho-sugar transferases"/>
    <property type="match status" value="1"/>
</dbReference>
<dbReference type="EMBL" id="QFQS01000003">
    <property type="protein sequence ID" value="PZQ97042.1"/>
    <property type="molecule type" value="Genomic_DNA"/>
</dbReference>
<dbReference type="InterPro" id="IPR029044">
    <property type="entry name" value="Nucleotide-diphossugar_trans"/>
</dbReference>
<reference evidence="4 5" key="1">
    <citation type="submission" date="2017-08" db="EMBL/GenBank/DDBJ databases">
        <title>Infants hospitalized years apart are colonized by the same room-sourced microbial strains.</title>
        <authorList>
            <person name="Brooks B."/>
            <person name="Olm M.R."/>
            <person name="Firek B.A."/>
            <person name="Baker R."/>
            <person name="Thomas B.C."/>
            <person name="Morowitz M.J."/>
            <person name="Banfield J.F."/>
        </authorList>
    </citation>
    <scope>NUCLEOTIDE SEQUENCE [LARGE SCALE GENOMIC DNA]</scope>
    <source>
        <strain evidence="4">S2_003_000_R2_11</strain>
    </source>
</reference>
<gene>
    <name evidence="4" type="ORF">DI533_15965</name>
</gene>